<dbReference type="EMBL" id="AM087120">
    <property type="protein sequence ID" value="CAJ31541.1"/>
    <property type="molecule type" value="Genomic_DNA"/>
</dbReference>
<reference evidence="2" key="1">
    <citation type="journal article" date="2008" name="J. Virol.">
        <title>Structure of the acidianus filamentous virus 3 and comparative genomics of related archaeal lipothrixviruses.</title>
        <authorList>
            <person name="Vestergaard G."/>
            <person name="Aramayo R."/>
            <person name="Basta T."/>
            <person name="Haring M."/>
            <person name="Peng X."/>
            <person name="Brugger K."/>
            <person name="Chen L."/>
            <person name="Rachel R."/>
            <person name="Boisset N."/>
            <person name="Garrett R.A."/>
            <person name="Prangishvili D."/>
        </authorList>
    </citation>
    <scope>NUCLEOTIDE SEQUENCE [LARGE SCALE GENOMIC DNA]</scope>
</reference>
<dbReference type="Proteomes" id="UP000001310">
    <property type="component" value="Segment"/>
</dbReference>
<organism evidence="1 2">
    <name type="scientific">Betalipothrixvirus acidiani</name>
    <dbReference type="NCBI Taxonomy" id="346881"/>
    <lineage>
        <taxon>Viruses</taxon>
        <taxon>Adnaviria</taxon>
        <taxon>Zilligvirae</taxon>
        <taxon>Taleaviricota</taxon>
        <taxon>Tokiviricetes</taxon>
        <taxon>Ligamenvirales</taxon>
        <taxon>Lipothrixviridae</taxon>
        <taxon>Betalipothrixvirus</taxon>
    </lineage>
</organism>
<keyword evidence="2" id="KW-1185">Reference proteome</keyword>
<evidence type="ECO:0000313" key="1">
    <source>
        <dbReference type="EMBL" id="CAJ31541.1"/>
    </source>
</evidence>
<accession>A7WKE0</accession>
<dbReference type="KEGG" id="vg:5797812"/>
<evidence type="ECO:0000313" key="2">
    <source>
        <dbReference type="Proteomes" id="UP000001310"/>
    </source>
</evidence>
<protein>
    <submittedName>
        <fullName evidence="1">Uncharacterized protein</fullName>
    </submittedName>
</protein>
<dbReference type="OrthoDB" id="16580at10239"/>
<dbReference type="RefSeq" id="YP_001604393.1">
    <property type="nucleotide sequence ID" value="NC_010155.1"/>
</dbReference>
<proteinExistence type="predicted"/>
<sequence length="118" mass="13551">MGCEQVKKMLDDMEDGVIKSSHYEMIAYQKVGDNMMIKGKLFLKGVNKLRQVTKDNFKIEIYSGIDLNGQRLLIIREVTNTIARKDKQTIHVENCDLYITRLSPNAESVMVDLLKQAE</sequence>
<name>A7WKE0_9VIRU</name>
<dbReference type="GeneID" id="5797812"/>